<dbReference type="InterPro" id="IPR014240">
    <property type="entry name" value="YteA"/>
</dbReference>
<evidence type="ECO:0000256" key="2">
    <source>
        <dbReference type="ARBA" id="ARBA00022771"/>
    </source>
</evidence>
<keyword evidence="8" id="KW-1185">Reference proteome</keyword>
<evidence type="ECO:0000256" key="3">
    <source>
        <dbReference type="ARBA" id="ARBA00022833"/>
    </source>
</evidence>
<evidence type="ECO:0000256" key="1">
    <source>
        <dbReference type="ARBA" id="ARBA00022723"/>
    </source>
</evidence>
<feature type="domain" description="Zinc finger DksA/TraR C4-type" evidence="6">
    <location>
        <begin position="113"/>
        <end position="144"/>
    </location>
</feature>
<dbReference type="Proteomes" id="UP000469523">
    <property type="component" value="Unassembled WGS sequence"/>
</dbReference>
<evidence type="ECO:0000256" key="5">
    <source>
        <dbReference type="SAM" id="MobiDB-lite"/>
    </source>
</evidence>
<keyword evidence="1" id="KW-0479">Metal-binding</keyword>
<dbReference type="PROSITE" id="PS51128">
    <property type="entry name" value="ZF_DKSA_2"/>
    <property type="match status" value="1"/>
</dbReference>
<protein>
    <submittedName>
        <fullName evidence="7">Molecular chaperone DnaK</fullName>
    </submittedName>
</protein>
<feature type="zinc finger region" description="dksA C4-type" evidence="4">
    <location>
        <begin position="117"/>
        <end position="141"/>
    </location>
</feature>
<evidence type="ECO:0000313" key="7">
    <source>
        <dbReference type="EMBL" id="MSU00087.1"/>
    </source>
</evidence>
<dbReference type="SUPFAM" id="SSF57716">
    <property type="entry name" value="Glucocorticoid receptor-like (DNA-binding domain)"/>
    <property type="match status" value="1"/>
</dbReference>
<dbReference type="EMBL" id="VUNQ01000001">
    <property type="protein sequence ID" value="MSU00087.1"/>
    <property type="molecule type" value="Genomic_DNA"/>
</dbReference>
<dbReference type="AlphaFoldDB" id="A0A6N7XQR9"/>
<comment type="caution">
    <text evidence="7">The sequence shown here is derived from an EMBL/GenBank/DDBJ whole genome shotgun (WGS) entry which is preliminary data.</text>
</comment>
<dbReference type="SUPFAM" id="SSF109635">
    <property type="entry name" value="DnaK suppressor protein DksA, alpha-hairpin domain"/>
    <property type="match status" value="1"/>
</dbReference>
<dbReference type="PANTHER" id="PTHR33823">
    <property type="entry name" value="RNA POLYMERASE-BINDING TRANSCRIPTION FACTOR DKSA-RELATED"/>
    <property type="match status" value="1"/>
</dbReference>
<keyword evidence="2" id="KW-0863">Zinc-finger</keyword>
<dbReference type="Gene3D" id="1.20.120.910">
    <property type="entry name" value="DksA, coiled-coil domain"/>
    <property type="match status" value="1"/>
</dbReference>
<sequence length="236" mass="27841">MLNVYYFLWLYYYSRHKLYYKLEVTMDKDKLHYFENRLLEEKEKLLKTLDNMNNMEEYGSMDVYYSELSNYDNHPADIGTELFMMEQDNGFKNSTKDTLYEVERSFEDIKNGVYGICKSCGKEINGERLNLIPYLKSCIECANDIVITPNKEVEYRQFVPIDEENSTSFSDTTEDMIEFDREDSYQKVASYNYVSDDPSFHTGDLLLVDDEEDGDGGDGVEDIENISQEYYDETLK</sequence>
<feature type="compositionally biased region" description="Acidic residues" evidence="5">
    <location>
        <begin position="209"/>
        <end position="224"/>
    </location>
</feature>
<evidence type="ECO:0000259" key="6">
    <source>
        <dbReference type="Pfam" id="PF01258"/>
    </source>
</evidence>
<dbReference type="PANTHER" id="PTHR33823:SF4">
    <property type="entry name" value="GENERAL STRESS PROTEIN 16O"/>
    <property type="match status" value="1"/>
</dbReference>
<dbReference type="InterPro" id="IPR037187">
    <property type="entry name" value="DnaK_N"/>
</dbReference>
<evidence type="ECO:0000313" key="8">
    <source>
        <dbReference type="Proteomes" id="UP000469523"/>
    </source>
</evidence>
<gene>
    <name evidence="7" type="ORF">FYJ83_01225</name>
</gene>
<dbReference type="GO" id="GO:0008270">
    <property type="term" value="F:zinc ion binding"/>
    <property type="evidence" value="ECO:0007669"/>
    <property type="project" value="UniProtKB-KW"/>
</dbReference>
<proteinExistence type="predicted"/>
<evidence type="ECO:0000256" key="4">
    <source>
        <dbReference type="PROSITE-ProRule" id="PRU00510"/>
    </source>
</evidence>
<feature type="region of interest" description="Disordered" evidence="5">
    <location>
        <begin position="209"/>
        <end position="236"/>
    </location>
</feature>
<organism evidence="7 8">
    <name type="scientific">Tissierella pigra</name>
    <dbReference type="NCBI Taxonomy" id="2607614"/>
    <lineage>
        <taxon>Bacteria</taxon>
        <taxon>Bacillati</taxon>
        <taxon>Bacillota</taxon>
        <taxon>Tissierellia</taxon>
        <taxon>Tissierellales</taxon>
        <taxon>Tissierellaceae</taxon>
        <taxon>Tissierella</taxon>
    </lineage>
</organism>
<dbReference type="NCBIfam" id="TIGR02890">
    <property type="entry name" value="bacill_yteA"/>
    <property type="match status" value="1"/>
</dbReference>
<dbReference type="InterPro" id="IPR000962">
    <property type="entry name" value="Znf_DskA_TraR"/>
</dbReference>
<keyword evidence="3" id="KW-0862">Zinc</keyword>
<name>A0A6N7XQR9_9FIRM</name>
<accession>A0A6N7XQR9</accession>
<dbReference type="Pfam" id="PF01258">
    <property type="entry name" value="zf-dskA_traR"/>
    <property type="match status" value="1"/>
</dbReference>
<reference evidence="7 8" key="1">
    <citation type="submission" date="2019-09" db="EMBL/GenBank/DDBJ databases">
        <title>In-depth cultivation of the pig gut microbiome towards novel bacterial diversity and tailored functional studies.</title>
        <authorList>
            <person name="Wylensek D."/>
            <person name="Hitch T.C.A."/>
            <person name="Clavel T."/>
        </authorList>
    </citation>
    <scope>NUCLEOTIDE SEQUENCE [LARGE SCALE GENOMIC DNA]</scope>
    <source>
        <strain evidence="7 8">WCA3-693-APC-4?</strain>
    </source>
</reference>